<evidence type="ECO:0000259" key="9">
    <source>
        <dbReference type="Pfam" id="PF07779"/>
    </source>
</evidence>
<reference evidence="10 11" key="1">
    <citation type="submission" date="2023-03" db="EMBL/GenBank/DDBJ databases">
        <title>Genome insight into feeding habits of ladybird beetles.</title>
        <authorList>
            <person name="Li H.-S."/>
            <person name="Huang Y.-H."/>
            <person name="Pang H."/>
        </authorList>
    </citation>
    <scope>NUCLEOTIDE SEQUENCE [LARGE SCALE GENOMIC DNA]</scope>
    <source>
        <strain evidence="10">SYSU_2023b</strain>
        <tissue evidence="10">Whole body</tissue>
    </source>
</reference>
<keyword evidence="5 8" id="KW-1133">Transmembrane helix</keyword>
<feature type="transmembrane region" description="Helical" evidence="8">
    <location>
        <begin position="612"/>
        <end position="630"/>
    </location>
</feature>
<evidence type="ECO:0000256" key="8">
    <source>
        <dbReference type="SAM" id="Phobius"/>
    </source>
</evidence>
<dbReference type="Pfam" id="PF07779">
    <property type="entry name" value="Cas1_AcylT"/>
    <property type="match status" value="1"/>
</dbReference>
<dbReference type="GO" id="GO:0005794">
    <property type="term" value="C:Golgi apparatus"/>
    <property type="evidence" value="ECO:0007669"/>
    <property type="project" value="UniProtKB-ARBA"/>
</dbReference>
<dbReference type="GO" id="GO:0005975">
    <property type="term" value="P:carbohydrate metabolic process"/>
    <property type="evidence" value="ECO:0007669"/>
    <property type="project" value="UniProtKB-ARBA"/>
</dbReference>
<feature type="transmembrane region" description="Helical" evidence="8">
    <location>
        <begin position="642"/>
        <end position="668"/>
    </location>
</feature>
<dbReference type="InterPro" id="IPR012419">
    <property type="entry name" value="Cas1_AcylTrans_dom"/>
</dbReference>
<feature type="transmembrane region" description="Helical" evidence="8">
    <location>
        <begin position="23"/>
        <end position="42"/>
    </location>
</feature>
<dbReference type="AlphaFoldDB" id="A0AAW1UBH4"/>
<evidence type="ECO:0000256" key="3">
    <source>
        <dbReference type="ARBA" id="ARBA00022679"/>
    </source>
</evidence>
<sequence>MSVERSKIEKFIDSINSKNAKRVAFLLVLFFAAYHALLHLQFGSNSCKWLLTDGRYKGDKEWQPYGCMLHLYTKIDARRCLRYLAFYEKDSIFAFIGDSRIKMLYEDFVEQIQVSDDFFTENPNKPSKILFHTEKKLKVKVEYIWCPDVSNIMIKHLRKWQQEKLAPSVIVIGSALPVIRNSNGSLNMIHEYTMNLTRLVQPIDNLVKRHTRVLWAIQEPVNEQKLESQKDKMITNHLIDLYNNAAVEVLTYSSADFWWSKRLIGEGMISESSDGIHLTSKPLRHNTQILLNMYCNDYMNFDDGTCCSSTESYTTVQIVTFFIMSSCIVLAAILITSKMFMKWRRQFRHEYCLLTEEQNAEPTTTSIEKCHTLFISLARISFIMLYFFICDRTNFFMKENKYYSEFSFWLPIGYITVLGLFFTEDSNFTKVLHRDQLNETKGWMLLVILVYHVTGANRILTINMHMKVFISGYLFLLGYEQFCYVWHRNDVSINSFFRMTFQLNFMTVVLCLCMNRPYQFYYFVPLLSFWYLMIYCFLAFPPNITAVSSESNPMQYSYLLMKFICMFSVITILFLSEVFFEKIFVTRPWKALFVTTDDDIREWWMRWKLDRYSVMYGMGFAVLMLLAQRYNLFDDNNHSNLFSGGIALSITLLAIVGLGCYITMTFLCRDEMECNEVHSYVVFIPIISYIILRNISGFLRTRYSSLFAWFGEISLELFISQYHILLAADTHGVLVLLPGYPVMNIILTSFIFVVASHEIHKLTKALLPYAVPSDWKSIVRNFILFLAILVPIGINDGMF</sequence>
<evidence type="ECO:0000256" key="1">
    <source>
        <dbReference type="ARBA" id="ARBA00004141"/>
    </source>
</evidence>
<keyword evidence="3" id="KW-0808">Transferase</keyword>
<keyword evidence="11" id="KW-1185">Reference proteome</keyword>
<dbReference type="PANTHER" id="PTHR13533">
    <property type="entry name" value="N-ACETYLNEURAMINATE 9-O-ACETYLTRANSFERASE"/>
    <property type="match status" value="1"/>
</dbReference>
<organism evidence="10 11">
    <name type="scientific">Henosepilachna vigintioctopunctata</name>
    <dbReference type="NCBI Taxonomy" id="420089"/>
    <lineage>
        <taxon>Eukaryota</taxon>
        <taxon>Metazoa</taxon>
        <taxon>Ecdysozoa</taxon>
        <taxon>Arthropoda</taxon>
        <taxon>Hexapoda</taxon>
        <taxon>Insecta</taxon>
        <taxon>Pterygota</taxon>
        <taxon>Neoptera</taxon>
        <taxon>Endopterygota</taxon>
        <taxon>Coleoptera</taxon>
        <taxon>Polyphaga</taxon>
        <taxon>Cucujiformia</taxon>
        <taxon>Coccinelloidea</taxon>
        <taxon>Coccinellidae</taxon>
        <taxon>Epilachninae</taxon>
        <taxon>Epilachnini</taxon>
        <taxon>Henosepilachna</taxon>
    </lineage>
</organism>
<evidence type="ECO:0000256" key="5">
    <source>
        <dbReference type="ARBA" id="ARBA00022989"/>
    </source>
</evidence>
<protein>
    <recommendedName>
        <fullName evidence="9">Cas1p 10 TM acyl transferase domain-containing protein</fullName>
    </recommendedName>
</protein>
<keyword evidence="4 8" id="KW-0812">Transmembrane</keyword>
<name>A0AAW1UBH4_9CUCU</name>
<accession>A0AAW1UBH4</accession>
<evidence type="ECO:0000313" key="10">
    <source>
        <dbReference type="EMBL" id="KAK9877974.1"/>
    </source>
</evidence>
<dbReference type="EMBL" id="JARQZJ010000044">
    <property type="protein sequence ID" value="KAK9877974.1"/>
    <property type="molecule type" value="Genomic_DNA"/>
</dbReference>
<evidence type="ECO:0000313" key="11">
    <source>
        <dbReference type="Proteomes" id="UP001431783"/>
    </source>
</evidence>
<evidence type="ECO:0000256" key="7">
    <source>
        <dbReference type="ARBA" id="ARBA00023180"/>
    </source>
</evidence>
<feature type="transmembrane region" description="Helical" evidence="8">
    <location>
        <begin position="316"/>
        <end position="335"/>
    </location>
</feature>
<dbReference type="GO" id="GO:0016740">
    <property type="term" value="F:transferase activity"/>
    <property type="evidence" value="ECO:0007669"/>
    <property type="project" value="UniProtKB-KW"/>
</dbReference>
<comment type="caution">
    <text evidence="10">The sequence shown here is derived from an EMBL/GenBank/DDBJ whole genome shotgun (WGS) entry which is preliminary data.</text>
</comment>
<dbReference type="Proteomes" id="UP001431783">
    <property type="component" value="Unassembled WGS sequence"/>
</dbReference>
<evidence type="ECO:0000256" key="2">
    <source>
        <dbReference type="ARBA" id="ARBA00010666"/>
    </source>
</evidence>
<feature type="transmembrane region" description="Helical" evidence="8">
    <location>
        <begin position="493"/>
        <end position="513"/>
    </location>
</feature>
<evidence type="ECO:0000256" key="6">
    <source>
        <dbReference type="ARBA" id="ARBA00023136"/>
    </source>
</evidence>
<feature type="domain" description="Cas1p 10 TM acyl transferase" evidence="9">
    <location>
        <begin position="299"/>
        <end position="782"/>
    </location>
</feature>
<dbReference type="PANTHER" id="PTHR13533:SF1">
    <property type="entry name" value="N-ACETYLNEURAMINATE 9-O-ACETYLTRANSFERASE"/>
    <property type="match status" value="1"/>
</dbReference>
<feature type="transmembrane region" description="Helical" evidence="8">
    <location>
        <begin position="680"/>
        <end position="700"/>
    </location>
</feature>
<feature type="transmembrane region" description="Helical" evidence="8">
    <location>
        <begin position="402"/>
        <end position="422"/>
    </location>
</feature>
<feature type="transmembrane region" description="Helical" evidence="8">
    <location>
        <begin position="520"/>
        <end position="540"/>
    </location>
</feature>
<keyword evidence="6 8" id="KW-0472">Membrane</keyword>
<feature type="transmembrane region" description="Helical" evidence="8">
    <location>
        <begin position="560"/>
        <end position="580"/>
    </location>
</feature>
<dbReference type="GO" id="GO:0016020">
    <property type="term" value="C:membrane"/>
    <property type="evidence" value="ECO:0007669"/>
    <property type="project" value="UniProtKB-SubCell"/>
</dbReference>
<comment type="subcellular location">
    <subcellularLocation>
        <location evidence="1">Membrane</location>
        <topology evidence="1">Multi-pass membrane protein</topology>
    </subcellularLocation>
</comment>
<evidence type="ECO:0000256" key="4">
    <source>
        <dbReference type="ARBA" id="ARBA00022692"/>
    </source>
</evidence>
<comment type="similarity">
    <text evidence="2">Belongs to the PC-esterase family. CASD1 subfamily.</text>
</comment>
<proteinExistence type="inferred from homology"/>
<feature type="transmembrane region" description="Helical" evidence="8">
    <location>
        <begin position="733"/>
        <end position="755"/>
    </location>
</feature>
<keyword evidence="7" id="KW-0325">Glycoprotein</keyword>
<feature type="transmembrane region" description="Helical" evidence="8">
    <location>
        <begin position="442"/>
        <end position="461"/>
    </location>
</feature>
<gene>
    <name evidence="10" type="ORF">WA026_020189</name>
</gene>
<feature type="transmembrane region" description="Helical" evidence="8">
    <location>
        <begin position="775"/>
        <end position="794"/>
    </location>
</feature>